<dbReference type="GO" id="GO:0000164">
    <property type="term" value="C:protein phosphatase type 1 complex"/>
    <property type="evidence" value="ECO:0007669"/>
    <property type="project" value="TreeGrafter"/>
</dbReference>
<reference evidence="3" key="1">
    <citation type="journal article" date="2014" name="Genome Announc.">
        <title>Genome sequence of the yeast Cyberlindnera fabianii (Hansenula fabianii).</title>
        <authorList>
            <person name="Freel K.C."/>
            <person name="Sarilar V."/>
            <person name="Neuveglise C."/>
            <person name="Devillers H."/>
            <person name="Friedrich A."/>
            <person name="Schacherer J."/>
        </authorList>
    </citation>
    <scope>NUCLEOTIDE SEQUENCE</scope>
    <source>
        <strain evidence="3">YJS4271</strain>
    </source>
</reference>
<dbReference type="InterPro" id="IPR038175">
    <property type="entry name" value="CBM21_dom_sf"/>
</dbReference>
<dbReference type="InterPro" id="IPR005036">
    <property type="entry name" value="CBM21_dom"/>
</dbReference>
<name>A0A061B2R1_CYBFA</name>
<dbReference type="GO" id="GO:0008157">
    <property type="term" value="F:protein phosphatase 1 binding"/>
    <property type="evidence" value="ECO:0007669"/>
    <property type="project" value="TreeGrafter"/>
</dbReference>
<dbReference type="PhylomeDB" id="A0A061B2R1"/>
<gene>
    <name evidence="3" type="ORF">CYFA0S_12e03928g</name>
</gene>
<evidence type="ECO:0000259" key="2">
    <source>
        <dbReference type="PROSITE" id="PS51159"/>
    </source>
</evidence>
<feature type="region of interest" description="Disordered" evidence="1">
    <location>
        <begin position="1"/>
        <end position="35"/>
    </location>
</feature>
<dbReference type="GO" id="GO:2001069">
    <property type="term" value="F:glycogen binding"/>
    <property type="evidence" value="ECO:0007669"/>
    <property type="project" value="TreeGrafter"/>
</dbReference>
<evidence type="ECO:0000313" key="3">
    <source>
        <dbReference type="EMBL" id="CDR43751.1"/>
    </source>
</evidence>
<dbReference type="VEuPathDB" id="FungiDB:BON22_4727"/>
<feature type="domain" description="CBM21" evidence="2">
    <location>
        <begin position="185"/>
        <end position="301"/>
    </location>
</feature>
<sequence length="469" mass="53935">MVYVTVSPKHKGSTHKDQTPLTSSDHVQESSNQVPLSLSFLRKKRNSDTDDAVSISSTDISPPRLVRKKSGELVKSSLKLNSLANDTKTRSKSMPTTPTYNKSVHFGNDVDVRYFDERERPTAISADASPILKARGVKAIFEVMDGGNVDLDDDEDSDDLDDLDDPLMITWKMEMTNFSKIKYNEKFNEGSKVFLEKLILDEDDNCLSGSIAAKNLSFDKCIHIRYTFDSWRTVIEIEANFTKDSTRILKRSNYDRFMFKIPLSKFEMLNNDQTDISFCIRYRYGIEEVWDNNHHKNYHLRLYRSRKLDNNRSKKLNDYFSSNTSMDYFNNYQMLRSPETPNVLKNNESLLDTPEFGDLSDTFDISDSVNKLSLYSDSSNTDLLKYKDDMEYTTTSVPPHLIPGFLKSDSKDQQMNQMNQQNENKPSPKKVSKTNKPAINSKSYQELLDSYCFYKSGGTTSLNYDNSFT</sequence>
<dbReference type="EMBL" id="LK052897">
    <property type="protein sequence ID" value="CDR43751.1"/>
    <property type="molecule type" value="Genomic_DNA"/>
</dbReference>
<dbReference type="PANTHER" id="PTHR12307:SF36">
    <property type="entry name" value="GLYCOGEN-BINDING SUBUNIT 76A"/>
    <property type="match status" value="1"/>
</dbReference>
<feature type="compositionally biased region" description="Low complexity" evidence="1">
    <location>
        <begin position="413"/>
        <end position="422"/>
    </location>
</feature>
<evidence type="ECO:0000256" key="1">
    <source>
        <dbReference type="SAM" id="MobiDB-lite"/>
    </source>
</evidence>
<dbReference type="InterPro" id="IPR050782">
    <property type="entry name" value="PP1_regulatory_subunit_3"/>
</dbReference>
<accession>A0A061B2R1</accession>
<dbReference type="PROSITE" id="PS51159">
    <property type="entry name" value="CBM21"/>
    <property type="match status" value="1"/>
</dbReference>
<dbReference type="Gene3D" id="2.60.40.2440">
    <property type="entry name" value="Carbohydrate binding type-21 domain"/>
    <property type="match status" value="1"/>
</dbReference>
<protein>
    <submittedName>
        <fullName evidence="3">CYFA0S12e03928g1_1</fullName>
    </submittedName>
</protein>
<feature type="region of interest" description="Disordered" evidence="1">
    <location>
        <begin position="413"/>
        <end position="439"/>
    </location>
</feature>
<feature type="region of interest" description="Disordered" evidence="1">
    <location>
        <begin position="47"/>
        <end position="68"/>
    </location>
</feature>
<organism evidence="3">
    <name type="scientific">Cyberlindnera fabianii</name>
    <name type="common">Yeast</name>
    <name type="synonym">Hansenula fabianii</name>
    <dbReference type="NCBI Taxonomy" id="36022"/>
    <lineage>
        <taxon>Eukaryota</taxon>
        <taxon>Fungi</taxon>
        <taxon>Dikarya</taxon>
        <taxon>Ascomycota</taxon>
        <taxon>Saccharomycotina</taxon>
        <taxon>Saccharomycetes</taxon>
        <taxon>Phaffomycetales</taxon>
        <taxon>Phaffomycetaceae</taxon>
        <taxon>Cyberlindnera</taxon>
    </lineage>
</organism>
<dbReference type="AlphaFoldDB" id="A0A061B2R1"/>
<proteinExistence type="predicted"/>
<feature type="compositionally biased region" description="Polar residues" evidence="1">
    <location>
        <begin position="19"/>
        <end position="35"/>
    </location>
</feature>
<dbReference type="Pfam" id="PF03370">
    <property type="entry name" value="CBM_21"/>
    <property type="match status" value="1"/>
</dbReference>
<dbReference type="OrthoDB" id="1881at2759"/>
<dbReference type="PANTHER" id="PTHR12307">
    <property type="entry name" value="PROTEIN PHOSPHATASE 1 REGULATORY SUBUNIT"/>
    <property type="match status" value="1"/>
</dbReference>
<dbReference type="GO" id="GO:0005979">
    <property type="term" value="P:regulation of glycogen biosynthetic process"/>
    <property type="evidence" value="ECO:0007669"/>
    <property type="project" value="TreeGrafter"/>
</dbReference>
<dbReference type="VEuPathDB" id="FungiDB:BON22_4728"/>